<proteinExistence type="predicted"/>
<protein>
    <submittedName>
        <fullName evidence="8">Outer membrane protein, OMP85 family</fullName>
    </submittedName>
</protein>
<gene>
    <name evidence="8" type="ORF">HMPREF1860_00440</name>
</gene>
<dbReference type="PROSITE" id="PS51257">
    <property type="entry name" value="PROKAR_LIPOPROTEIN"/>
    <property type="match status" value="1"/>
</dbReference>
<dbReference type="Gene3D" id="2.40.160.50">
    <property type="entry name" value="membrane protein fhac: a member of the omp85/tpsb transporter family"/>
    <property type="match status" value="1"/>
</dbReference>
<dbReference type="PANTHER" id="PTHR12815">
    <property type="entry name" value="SORTING AND ASSEMBLY MACHINERY SAMM50 PROTEIN FAMILY MEMBER"/>
    <property type="match status" value="1"/>
</dbReference>
<evidence type="ECO:0000313" key="9">
    <source>
        <dbReference type="Proteomes" id="UP000070531"/>
    </source>
</evidence>
<evidence type="ECO:0000256" key="6">
    <source>
        <dbReference type="SAM" id="SignalP"/>
    </source>
</evidence>
<dbReference type="Pfam" id="PF01103">
    <property type="entry name" value="Omp85"/>
    <property type="match status" value="1"/>
</dbReference>
<name>A0A134BJM3_9BACT</name>
<dbReference type="RefSeq" id="WP_060932566.1">
    <property type="nucleotide sequence ID" value="NZ_KQ960486.1"/>
</dbReference>
<reference evidence="8 9" key="1">
    <citation type="submission" date="2016-01" db="EMBL/GenBank/DDBJ databases">
        <authorList>
            <person name="Oliw E.H."/>
        </authorList>
    </citation>
    <scope>NUCLEOTIDE SEQUENCE [LARGE SCALE GENOMIC DNA]</scope>
    <source>
        <strain evidence="8 9">DNF00307</strain>
    </source>
</reference>
<evidence type="ECO:0000256" key="4">
    <source>
        <dbReference type="ARBA" id="ARBA00023136"/>
    </source>
</evidence>
<evidence type="ECO:0000256" key="3">
    <source>
        <dbReference type="ARBA" id="ARBA00022729"/>
    </source>
</evidence>
<keyword evidence="3 6" id="KW-0732">Signal</keyword>
<feature type="domain" description="Bacterial surface antigen (D15)" evidence="7">
    <location>
        <begin position="392"/>
        <end position="750"/>
    </location>
</feature>
<dbReference type="AlphaFoldDB" id="A0A134BJM3"/>
<dbReference type="STRING" id="419005.HMPREF1860_00440"/>
<dbReference type="PATRIC" id="fig|419005.5.peg.447"/>
<organism evidence="8">
    <name type="scientific">Prevotella amnii</name>
    <dbReference type="NCBI Taxonomy" id="419005"/>
    <lineage>
        <taxon>Bacteria</taxon>
        <taxon>Pseudomonadati</taxon>
        <taxon>Bacteroidota</taxon>
        <taxon>Bacteroidia</taxon>
        <taxon>Bacteroidales</taxon>
        <taxon>Prevotellaceae</taxon>
        <taxon>Prevotella</taxon>
    </lineage>
</organism>
<comment type="subcellular location">
    <subcellularLocation>
        <location evidence="1">Membrane</location>
    </subcellularLocation>
</comment>
<keyword evidence="5" id="KW-0998">Cell outer membrane</keyword>
<accession>A0A134BJM3</accession>
<dbReference type="EMBL" id="LSDL01000020">
    <property type="protein sequence ID" value="KXB80152.1"/>
    <property type="molecule type" value="Genomic_DNA"/>
</dbReference>
<dbReference type="GO" id="GO:0019867">
    <property type="term" value="C:outer membrane"/>
    <property type="evidence" value="ECO:0007669"/>
    <property type="project" value="InterPro"/>
</dbReference>
<feature type="chain" id="PRO_5007462613" evidence="6">
    <location>
        <begin position="30"/>
        <end position="780"/>
    </location>
</feature>
<evidence type="ECO:0000256" key="2">
    <source>
        <dbReference type="ARBA" id="ARBA00022692"/>
    </source>
</evidence>
<sequence>MKRMNIKKLKNKYPLLLITVLMLSACSTTSGLRDDQQLYTGMLKTQYDNYTKNSHFYNVQEELDLVLASKPNGSLLGSPSIRSPFPIGLWIWNAFANDTTRFSRWITKTFGSTPVTLSTVTPELRVKVGENLLNKRGYFDGKITYDAIQQSNKKKVKLRYNVSMGRLWTIDSISYTNFPAQMSKLIAASRQQSEIKKGSPFDVAALEKERQRITLLFKDNGYYYYQNNNASYLADTAEVSGRANIRLQLADSVSSKALRQWHIGDVTINLRHDYQEPLAKHKHYGSLTINYNGKRPQLHPRLLCSEVEGMKNEIYNYEKMQRYRQKLSSTGIFQTAAFTFSPKDATDTCKVLNLNVDAVFDKPYSFFVEAYGKGKTNQRYGPELVVGLTKRNAFRAGELLNVNVHGSYAWSTARSNSNATFSLDNYEYGLETSIQYPRILTPTFITFAKKRGKRAFFSTPSTTLKASFAVINRAGYFRRHVASADFTYQWQPTEQSMFTFSPLTLTYEYMNATTKAYTSMTDDLPYLKISMADQFIPKMQFQYTYMSSSSYANPIKWWTTVSEASNILSLGYMAAGKRWQQSNKKMFKNPYAQFLKVETNFTKTWQLSKLSSLAAHLNAGIIWVYGNSEAAPYTEQFYIGGANSIRAFNVREIGPGRYRSKSVASSYVEQTGDVKLQANIEYRPHLFRELYGAIFLDAGNVWTLHNEAERPLGQLLFPNMLTQIGVGTGVGLRYDIGYFMIRLDWGVGLHVPYPTGKAGFYNISSFRDAQALHLAIGLPF</sequence>
<keyword evidence="4" id="KW-0472">Membrane</keyword>
<comment type="caution">
    <text evidence="8">The sequence shown here is derived from an EMBL/GenBank/DDBJ whole genome shotgun (WGS) entry which is preliminary data.</text>
</comment>
<evidence type="ECO:0000259" key="7">
    <source>
        <dbReference type="Pfam" id="PF01103"/>
    </source>
</evidence>
<dbReference type="InterPro" id="IPR039910">
    <property type="entry name" value="D15-like"/>
</dbReference>
<dbReference type="PANTHER" id="PTHR12815:SF47">
    <property type="entry name" value="TRANSLOCATION AND ASSEMBLY MODULE SUBUNIT TAMA"/>
    <property type="match status" value="1"/>
</dbReference>
<feature type="signal peptide" evidence="6">
    <location>
        <begin position="1"/>
        <end position="29"/>
    </location>
</feature>
<evidence type="ECO:0000256" key="5">
    <source>
        <dbReference type="ARBA" id="ARBA00023237"/>
    </source>
</evidence>
<evidence type="ECO:0000313" key="8">
    <source>
        <dbReference type="EMBL" id="KXB80152.1"/>
    </source>
</evidence>
<dbReference type="Proteomes" id="UP000070531">
    <property type="component" value="Unassembled WGS sequence"/>
</dbReference>
<keyword evidence="2" id="KW-0812">Transmembrane</keyword>
<evidence type="ECO:0000256" key="1">
    <source>
        <dbReference type="ARBA" id="ARBA00004370"/>
    </source>
</evidence>
<dbReference type="InterPro" id="IPR000184">
    <property type="entry name" value="Bac_surfAg_D15"/>
</dbReference>